<evidence type="ECO:0000313" key="1">
    <source>
        <dbReference type="EMBL" id="SDG85539.1"/>
    </source>
</evidence>
<dbReference type="RefSeq" id="WP_139207396.1">
    <property type="nucleotide sequence ID" value="NZ_FNDG01000001.1"/>
</dbReference>
<name>A0A1G7XMT9_9GAMM</name>
<dbReference type="STRING" id="29435.SAMN05216588_101199"/>
<sequence length="91" mass="10327">MSSADQILAQLYQDDGLYCSKNLKIRDKAGNILPFEWNEAQCLLHAKVEEQLTQGWVRVIVLKGDSRALAPTWPRASTVFLLRRSIQLSLV</sequence>
<dbReference type="AlphaFoldDB" id="A0A1G7XMT9"/>
<dbReference type="Proteomes" id="UP000198606">
    <property type="component" value="Unassembled WGS sequence"/>
</dbReference>
<evidence type="ECO:0000313" key="2">
    <source>
        <dbReference type="Proteomes" id="UP000198606"/>
    </source>
</evidence>
<protein>
    <submittedName>
        <fullName evidence="1">Uncharacterized protein</fullName>
    </submittedName>
</protein>
<proteinExistence type="predicted"/>
<gene>
    <name evidence="1" type="ORF">SAMN05216588_101199</name>
</gene>
<accession>A0A1G7XMT9</accession>
<dbReference type="EMBL" id="FNDG01000001">
    <property type="protein sequence ID" value="SDG85539.1"/>
    <property type="molecule type" value="Genomic_DNA"/>
</dbReference>
<organism evidence="1 2">
    <name type="scientific">Phytopseudomonas flavescens</name>
    <dbReference type="NCBI Taxonomy" id="29435"/>
    <lineage>
        <taxon>Bacteria</taxon>
        <taxon>Pseudomonadati</taxon>
        <taxon>Pseudomonadota</taxon>
        <taxon>Gammaproteobacteria</taxon>
        <taxon>Pseudomonadales</taxon>
        <taxon>Pseudomonadaceae</taxon>
        <taxon>Phytopseudomonas</taxon>
    </lineage>
</organism>
<reference evidence="1 2" key="1">
    <citation type="submission" date="2016-10" db="EMBL/GenBank/DDBJ databases">
        <authorList>
            <person name="de Groot N.N."/>
        </authorList>
    </citation>
    <scope>NUCLEOTIDE SEQUENCE [LARGE SCALE GENOMIC DNA]</scope>
    <source>
        <strain evidence="1 2">LMG 18387</strain>
    </source>
</reference>